<feature type="domain" description="Rhodanese" evidence="3">
    <location>
        <begin position="34"/>
        <end position="122"/>
    </location>
</feature>
<dbReference type="Pfam" id="PF00581">
    <property type="entry name" value="Rhodanese"/>
    <property type="match status" value="1"/>
</dbReference>
<dbReference type="InterPro" id="IPR001307">
    <property type="entry name" value="Thiosulphate_STrfase_CS"/>
</dbReference>
<keyword evidence="5" id="KW-1185">Reference proteome</keyword>
<dbReference type="SMART" id="SM00450">
    <property type="entry name" value="RHOD"/>
    <property type="match status" value="1"/>
</dbReference>
<dbReference type="STRING" id="1121393.SAMN02745216_05017"/>
<evidence type="ECO:0000313" key="4">
    <source>
        <dbReference type="EMBL" id="SHL32528.1"/>
    </source>
</evidence>
<sequence>MKPLVYLLTIAALILSAQSGHCLSPEALDAMLKSGDPPTVVDVRPSFHYTKSHIPGAINIPASVCQEKNLPPLGQVVIYGDGIVIEWEDECLDSLNAREGISAEQLEGGFTRWTALGYESTGPSGLSEESFHYVTYNMLSRAVETNPDVLLVDLRKEGARKDGGEALTNLRELFPKARVVASGRKSSGLVDNANARDLLALIDNGDGKAQEYARRLRAAGMHRFVILAGGEPTLQSRGKPGKKTITREISQ</sequence>
<evidence type="ECO:0000256" key="2">
    <source>
        <dbReference type="SAM" id="SignalP"/>
    </source>
</evidence>
<gene>
    <name evidence="4" type="ORF">SAMN02745216_05017</name>
</gene>
<feature type="region of interest" description="Disordered" evidence="1">
    <location>
        <begin position="231"/>
        <end position="251"/>
    </location>
</feature>
<keyword evidence="4" id="KW-0808">Transferase</keyword>
<keyword evidence="2" id="KW-0732">Signal</keyword>
<dbReference type="Proteomes" id="UP000183994">
    <property type="component" value="Unassembled WGS sequence"/>
</dbReference>
<evidence type="ECO:0000256" key="1">
    <source>
        <dbReference type="SAM" id="MobiDB-lite"/>
    </source>
</evidence>
<dbReference type="Gene3D" id="3.40.250.10">
    <property type="entry name" value="Rhodanese-like domain"/>
    <property type="match status" value="1"/>
</dbReference>
<dbReference type="OrthoDB" id="5471869at2"/>
<organism evidence="4 5">
    <name type="scientific">Desulfatibacillum alkenivorans DSM 16219</name>
    <dbReference type="NCBI Taxonomy" id="1121393"/>
    <lineage>
        <taxon>Bacteria</taxon>
        <taxon>Pseudomonadati</taxon>
        <taxon>Thermodesulfobacteriota</taxon>
        <taxon>Desulfobacteria</taxon>
        <taxon>Desulfobacterales</taxon>
        <taxon>Desulfatibacillaceae</taxon>
        <taxon>Desulfatibacillum</taxon>
    </lineage>
</organism>
<dbReference type="PROSITE" id="PS00380">
    <property type="entry name" value="RHODANESE_1"/>
    <property type="match status" value="1"/>
</dbReference>
<dbReference type="PROSITE" id="PS50206">
    <property type="entry name" value="RHODANESE_3"/>
    <property type="match status" value="1"/>
</dbReference>
<reference evidence="5" key="1">
    <citation type="submission" date="2016-11" db="EMBL/GenBank/DDBJ databases">
        <authorList>
            <person name="Varghese N."/>
            <person name="Submissions S."/>
        </authorList>
    </citation>
    <scope>NUCLEOTIDE SEQUENCE [LARGE SCALE GENOMIC DNA]</scope>
    <source>
        <strain evidence="5">DSM 16219</strain>
    </source>
</reference>
<feature type="chain" id="PRO_5012296991" evidence="2">
    <location>
        <begin position="23"/>
        <end position="251"/>
    </location>
</feature>
<evidence type="ECO:0000313" key="5">
    <source>
        <dbReference type="Proteomes" id="UP000183994"/>
    </source>
</evidence>
<evidence type="ECO:0000259" key="3">
    <source>
        <dbReference type="PROSITE" id="PS50206"/>
    </source>
</evidence>
<dbReference type="InterPro" id="IPR036873">
    <property type="entry name" value="Rhodanese-like_dom_sf"/>
</dbReference>
<dbReference type="AlphaFoldDB" id="A0A1M6ZPS1"/>
<dbReference type="GO" id="GO:0004792">
    <property type="term" value="F:thiosulfate-cyanide sulfurtransferase activity"/>
    <property type="evidence" value="ECO:0007669"/>
    <property type="project" value="InterPro"/>
</dbReference>
<dbReference type="RefSeq" id="WP_073478988.1">
    <property type="nucleotide sequence ID" value="NZ_FQZU01000060.1"/>
</dbReference>
<proteinExistence type="predicted"/>
<dbReference type="SUPFAM" id="SSF52821">
    <property type="entry name" value="Rhodanese/Cell cycle control phosphatase"/>
    <property type="match status" value="1"/>
</dbReference>
<name>A0A1M6ZPS1_9BACT</name>
<dbReference type="InterPro" id="IPR001763">
    <property type="entry name" value="Rhodanese-like_dom"/>
</dbReference>
<accession>A0A1M6ZPS1</accession>
<dbReference type="EMBL" id="FQZU01000060">
    <property type="protein sequence ID" value="SHL32528.1"/>
    <property type="molecule type" value="Genomic_DNA"/>
</dbReference>
<protein>
    <submittedName>
        <fullName evidence="4">Rhodanese-related sulfurtransferase</fullName>
    </submittedName>
</protein>
<feature type="signal peptide" evidence="2">
    <location>
        <begin position="1"/>
        <end position="22"/>
    </location>
</feature>